<comment type="caution">
    <text evidence="7">The sequence shown here is derived from an EMBL/GenBank/DDBJ whole genome shotgun (WGS) entry which is preliminary data.</text>
</comment>
<comment type="subcellular location">
    <subcellularLocation>
        <location evidence="1">Cell membrane</location>
    </subcellularLocation>
</comment>
<gene>
    <name evidence="7" type="ORF">JK634_12060</name>
</gene>
<keyword evidence="2" id="KW-1003">Cell membrane</keyword>
<dbReference type="GO" id="GO:0005886">
    <property type="term" value="C:plasma membrane"/>
    <property type="evidence" value="ECO:0007669"/>
    <property type="project" value="UniProtKB-SubCell"/>
</dbReference>
<keyword evidence="3" id="KW-0732">Signal</keyword>
<evidence type="ECO:0000256" key="3">
    <source>
        <dbReference type="ARBA" id="ARBA00022729"/>
    </source>
</evidence>
<evidence type="ECO:0000256" key="4">
    <source>
        <dbReference type="ARBA" id="ARBA00023136"/>
    </source>
</evidence>
<dbReference type="AlphaFoldDB" id="A0A937K4D6"/>
<evidence type="ECO:0000259" key="6">
    <source>
        <dbReference type="Pfam" id="PF02608"/>
    </source>
</evidence>
<dbReference type="InterPro" id="IPR050957">
    <property type="entry name" value="BMP_lipoprotein"/>
</dbReference>
<dbReference type="PANTHER" id="PTHR34296">
    <property type="entry name" value="TRANSCRIPTIONAL ACTIVATOR PROTEIN MED"/>
    <property type="match status" value="1"/>
</dbReference>
<dbReference type="RefSeq" id="WP_202767893.1">
    <property type="nucleotide sequence ID" value="NZ_JAESWA010000022.1"/>
</dbReference>
<evidence type="ECO:0000256" key="1">
    <source>
        <dbReference type="ARBA" id="ARBA00004236"/>
    </source>
</evidence>
<dbReference type="Proteomes" id="UP000623681">
    <property type="component" value="Unassembled WGS sequence"/>
</dbReference>
<dbReference type="PANTHER" id="PTHR34296:SF2">
    <property type="entry name" value="ABC TRANSPORTER GUANOSINE-BINDING PROTEIN NUPN"/>
    <property type="match status" value="1"/>
</dbReference>
<evidence type="ECO:0000256" key="2">
    <source>
        <dbReference type="ARBA" id="ARBA00022475"/>
    </source>
</evidence>
<name>A0A937K4D6_9CLOT</name>
<organism evidence="7 8">
    <name type="scientific">Clostridium paridis</name>
    <dbReference type="NCBI Taxonomy" id="2803863"/>
    <lineage>
        <taxon>Bacteria</taxon>
        <taxon>Bacillati</taxon>
        <taxon>Bacillota</taxon>
        <taxon>Clostridia</taxon>
        <taxon>Eubacteriales</taxon>
        <taxon>Clostridiaceae</taxon>
        <taxon>Clostridium</taxon>
    </lineage>
</organism>
<feature type="domain" description="ABC transporter substrate-binding protein PnrA-like" evidence="6">
    <location>
        <begin position="37"/>
        <end position="332"/>
    </location>
</feature>
<evidence type="ECO:0000256" key="5">
    <source>
        <dbReference type="ARBA" id="ARBA00023288"/>
    </source>
</evidence>
<keyword evidence="4" id="KW-0472">Membrane</keyword>
<evidence type="ECO:0000313" key="8">
    <source>
        <dbReference type="Proteomes" id="UP000623681"/>
    </source>
</evidence>
<dbReference type="Gene3D" id="3.40.50.2300">
    <property type="match status" value="2"/>
</dbReference>
<keyword evidence="5" id="KW-0449">Lipoprotein</keyword>
<dbReference type="Pfam" id="PF02608">
    <property type="entry name" value="Bmp"/>
    <property type="match status" value="1"/>
</dbReference>
<dbReference type="CDD" id="cd06354">
    <property type="entry name" value="PBP1_PrnA-like"/>
    <property type="match status" value="1"/>
</dbReference>
<reference evidence="7" key="1">
    <citation type="submission" date="2021-01" db="EMBL/GenBank/DDBJ databases">
        <title>Genome public.</title>
        <authorList>
            <person name="Liu C."/>
            <person name="Sun Q."/>
        </authorList>
    </citation>
    <scope>NUCLEOTIDE SEQUENCE</scope>
    <source>
        <strain evidence="7">YIM B02565</strain>
    </source>
</reference>
<keyword evidence="8" id="KW-1185">Reference proteome</keyword>
<sequence>MKRIALFLLLSTNLLGYNDIYMEPFNNNNQVSFLAGNDIITDNGRNESTYNGLIRASKEFDIKINVKENNPNEIDYKELEKLYNDSILVMTVGPNMKKSLDRASLDLSDKYFTLIDGKSDNQNVKSIEFKDEEGAFLVGLVAGRLTKTNSVGFISLNNQEKENKYLSGLVAGLKISNPVAAEKIINGQNTRMWQKELSTDEAYNNATELYNRGCDIIFETLDKEAEGVFKAAKDEKKYVFATGVNMGKKLPEYSTQILGSLIRNIDKVTYDACKELATGTFKSGVSNMKTLGIKDLAIDFEFTNPKIIPANIRNEVEGYRNKIMTEIIKIPKSINEAREFKG</sequence>
<protein>
    <submittedName>
        <fullName evidence="7">BMP family ABC transporter substrate-binding protein</fullName>
    </submittedName>
</protein>
<evidence type="ECO:0000313" key="7">
    <source>
        <dbReference type="EMBL" id="MBL4932547.1"/>
    </source>
</evidence>
<proteinExistence type="predicted"/>
<accession>A0A937K4D6</accession>
<dbReference type="EMBL" id="JAESWA010000022">
    <property type="protein sequence ID" value="MBL4932547.1"/>
    <property type="molecule type" value="Genomic_DNA"/>
</dbReference>
<dbReference type="InterPro" id="IPR003760">
    <property type="entry name" value="PnrA-like"/>
</dbReference>